<dbReference type="AlphaFoldDB" id="A0A069RF44"/>
<dbReference type="RefSeq" id="WP_038264043.1">
    <property type="nucleotide sequence ID" value="NZ_FSRH01000006.1"/>
</dbReference>
<comment type="caution">
    <text evidence="1">The sequence shown here is derived from an EMBL/GenBank/DDBJ whole genome shotgun (WGS) entry which is preliminary data.</text>
</comment>
<proteinExistence type="predicted"/>
<evidence type="ECO:0000313" key="1">
    <source>
        <dbReference type="EMBL" id="KDR95644.1"/>
    </source>
</evidence>
<keyword evidence="2" id="KW-1185">Reference proteome</keyword>
<protein>
    <submittedName>
        <fullName evidence="1">Uncharacterized protein</fullName>
    </submittedName>
</protein>
<organism evidence="1 2">
    <name type="scientific">Peptoclostridium litorale DSM 5388</name>
    <dbReference type="NCBI Taxonomy" id="1121324"/>
    <lineage>
        <taxon>Bacteria</taxon>
        <taxon>Bacillati</taxon>
        <taxon>Bacillota</taxon>
        <taxon>Clostridia</taxon>
        <taxon>Peptostreptococcales</taxon>
        <taxon>Peptoclostridiaceae</taxon>
        <taxon>Peptoclostridium</taxon>
    </lineage>
</organism>
<evidence type="ECO:0000313" key="2">
    <source>
        <dbReference type="Proteomes" id="UP000027946"/>
    </source>
</evidence>
<dbReference type="Proteomes" id="UP000027946">
    <property type="component" value="Unassembled WGS sequence"/>
</dbReference>
<reference evidence="1 2" key="1">
    <citation type="submission" date="2014-03" db="EMBL/GenBank/DDBJ databases">
        <title>Genome sequence of Clostridium litorale W6, DSM 5388.</title>
        <authorList>
            <person name="Poehlein A."/>
            <person name="Jagirdar A."/>
            <person name="Khonsari B."/>
            <person name="Chibani C.M."/>
            <person name="Gutierrez Gutierrez D.A."/>
            <person name="Davydova E."/>
            <person name="Alghaithi H.S."/>
            <person name="Nair K.P."/>
            <person name="Dhamotharan K."/>
            <person name="Chandran L."/>
            <person name="G W."/>
            <person name="Daniel R."/>
        </authorList>
    </citation>
    <scope>NUCLEOTIDE SEQUENCE [LARGE SCALE GENOMIC DNA]</scope>
    <source>
        <strain evidence="1 2">W6</strain>
    </source>
</reference>
<name>A0A069RF44_PEPLI</name>
<accession>A0A069RF44</accession>
<dbReference type="EMBL" id="JJMM01000010">
    <property type="protein sequence ID" value="KDR95644.1"/>
    <property type="molecule type" value="Genomic_DNA"/>
</dbReference>
<gene>
    <name evidence="1" type="ORF">CLIT_10c03710</name>
</gene>
<sequence length="71" mass="7743">MNKKMNPSPVCMCEELIETICIEDGVHLCACIGIGIKHLVIAALLCPVKCDVGLLKPCRFDNDNEKVNKTG</sequence>